<dbReference type="AlphaFoldDB" id="A0A846WTR1"/>
<comment type="caution">
    <text evidence="4">The sequence shown here is derived from an EMBL/GenBank/DDBJ whole genome shotgun (WGS) entry which is preliminary data.</text>
</comment>
<dbReference type="Gene3D" id="1.10.10.10">
    <property type="entry name" value="Winged helix-like DNA-binding domain superfamily/Winged helix DNA-binding domain"/>
    <property type="match status" value="1"/>
</dbReference>
<dbReference type="GO" id="GO:0005737">
    <property type="term" value="C:cytoplasm"/>
    <property type="evidence" value="ECO:0007669"/>
    <property type="project" value="TreeGrafter"/>
</dbReference>
<dbReference type="SUPFAM" id="SSF52540">
    <property type="entry name" value="P-loop containing nucleoside triphosphate hydrolases"/>
    <property type="match status" value="1"/>
</dbReference>
<dbReference type="InterPro" id="IPR027417">
    <property type="entry name" value="P-loop_NTPase"/>
</dbReference>
<protein>
    <submittedName>
        <fullName evidence="4">Helix-turn-helix transcriptional regulator</fullName>
    </submittedName>
</protein>
<dbReference type="Pfam" id="PF00196">
    <property type="entry name" value="GerE"/>
    <property type="match status" value="1"/>
</dbReference>
<dbReference type="GO" id="GO:0006355">
    <property type="term" value="P:regulation of DNA-templated transcription"/>
    <property type="evidence" value="ECO:0007669"/>
    <property type="project" value="InterPro"/>
</dbReference>
<dbReference type="SMART" id="SM00421">
    <property type="entry name" value="HTH_LUXR"/>
    <property type="match status" value="1"/>
</dbReference>
<proteinExistence type="predicted"/>
<feature type="domain" description="HTH luxR-type" evidence="3">
    <location>
        <begin position="852"/>
        <end position="917"/>
    </location>
</feature>
<evidence type="ECO:0000313" key="5">
    <source>
        <dbReference type="Proteomes" id="UP000563898"/>
    </source>
</evidence>
<evidence type="ECO:0000256" key="2">
    <source>
        <dbReference type="ARBA" id="ARBA00022840"/>
    </source>
</evidence>
<evidence type="ECO:0000313" key="4">
    <source>
        <dbReference type="EMBL" id="NKY05014.1"/>
    </source>
</evidence>
<dbReference type="CDD" id="cd06170">
    <property type="entry name" value="LuxR_C_like"/>
    <property type="match status" value="1"/>
</dbReference>
<dbReference type="PANTHER" id="PTHR16305">
    <property type="entry name" value="TESTICULAR SOLUBLE ADENYLYL CYCLASE"/>
    <property type="match status" value="1"/>
</dbReference>
<organism evidence="4 5">
    <name type="scientific">Gordonia polyisoprenivorans</name>
    <dbReference type="NCBI Taxonomy" id="84595"/>
    <lineage>
        <taxon>Bacteria</taxon>
        <taxon>Bacillati</taxon>
        <taxon>Actinomycetota</taxon>
        <taxon>Actinomycetes</taxon>
        <taxon>Mycobacteriales</taxon>
        <taxon>Gordoniaceae</taxon>
        <taxon>Gordonia</taxon>
    </lineage>
</organism>
<dbReference type="EMBL" id="JAAXPC010000027">
    <property type="protein sequence ID" value="NKY05014.1"/>
    <property type="molecule type" value="Genomic_DNA"/>
</dbReference>
<name>A0A846WTR1_9ACTN</name>
<keyword evidence="1" id="KW-0547">Nucleotide-binding</keyword>
<dbReference type="InterPro" id="IPR036388">
    <property type="entry name" value="WH-like_DNA-bd_sf"/>
</dbReference>
<gene>
    <name evidence="4" type="ORF">HGA05_25985</name>
</gene>
<dbReference type="PANTHER" id="PTHR16305:SF35">
    <property type="entry name" value="TRANSCRIPTIONAL ACTIVATOR DOMAIN"/>
    <property type="match status" value="1"/>
</dbReference>
<dbReference type="PRINTS" id="PR00038">
    <property type="entry name" value="HTHLUXR"/>
</dbReference>
<keyword evidence="2" id="KW-0067">ATP-binding</keyword>
<evidence type="ECO:0000259" key="3">
    <source>
        <dbReference type="PROSITE" id="PS50043"/>
    </source>
</evidence>
<sequence length="919" mass="96957">MARVHKQGRRELIDDLRAALSTALAPTGTSRGAAKAPAPTTLILTAGPGAGKSHTLAQLRSEVDVRTTWTSAHELSWRQPFAVAAALVGADLPAVIPDGYGDSLYDRVDAMCADGPLALFLDDAHHADAESLTLLTRLSAAARDLPLVVVVGRRPLPERELLPRLAVRPTAREWSLPPMSGNEIAAVCREVVGAEPDRALLGALAAAHGNPMHAISLLRTLDQSGDLIITDGRATLGAGASARVSTGDRDAVAEHLALLDSRARDLTQKLAVWGGPATLVDLAAIDHAAPASLIGAAQSATDAGIITADEDGTLSFTHDLYADVTYQQLAPAFRTILHDAIADLPQTRGDHQRETHHRLASGTDPNAIADAVRRARDDLTHSPAVVVDLLDPLARQGDTATGVHLPLSVALARTGQLTRAATTATEGLAHSTDPEEFAGLRGVQLFALVARGETHQARALVDETLALPIDDAVAERLGDLRRHVGLLEGLSPVPTTPFIDVSTDLSRRSAPGLTTEGLRLFLLGHLDAGLQLTLQASARETTDPAGRGPHPTSADIWPPLIELYARGPAAAADLLTGMTRLRTSRGTDWMTAYHEFTRAGIELGFGHLDDAAATWDAGLELAAGADMGWTSLADGGRTMIDVLRGDLAAAATRLDAWTSGDAPDQFGIKVHERVQTLLLESRRKLRPAAAAATANWASLMQRRLFTHATMFSLDFARIGTRAQDLNLVEAVADGLAASGATELPYLRAVAALAGARCDASVGRRELRAVVEVGRESAAVLHTAGDQLVEASAWEETACAAAALGDTEAAREYARAALMLTQGMGAVTASSRIVSRLRPMGVRMDPNTVRDRPTHGWDSLTPTERTVADLVATGASGADVADQLFISPRTVQTHVSHALAKLGLKTRVELAAYVAGRHRD</sequence>
<dbReference type="GO" id="GO:0004016">
    <property type="term" value="F:adenylate cyclase activity"/>
    <property type="evidence" value="ECO:0007669"/>
    <property type="project" value="TreeGrafter"/>
</dbReference>
<reference evidence="4 5" key="1">
    <citation type="submission" date="2020-04" db="EMBL/GenBank/DDBJ databases">
        <title>MicrobeNet Type strains.</title>
        <authorList>
            <person name="Nicholson A.C."/>
        </authorList>
    </citation>
    <scope>NUCLEOTIDE SEQUENCE [LARGE SCALE GENOMIC DNA]</scope>
    <source>
        <strain evidence="4 5">ATCC BAA-14</strain>
    </source>
</reference>
<dbReference type="PROSITE" id="PS50043">
    <property type="entry name" value="HTH_LUXR_2"/>
    <property type="match status" value="1"/>
</dbReference>
<dbReference type="GO" id="GO:0003677">
    <property type="term" value="F:DNA binding"/>
    <property type="evidence" value="ECO:0007669"/>
    <property type="project" value="InterPro"/>
</dbReference>
<dbReference type="SUPFAM" id="SSF46894">
    <property type="entry name" value="C-terminal effector domain of the bipartite response regulators"/>
    <property type="match status" value="1"/>
</dbReference>
<dbReference type="RefSeq" id="WP_006368994.1">
    <property type="nucleotide sequence ID" value="NZ_CP116236.1"/>
</dbReference>
<dbReference type="InterPro" id="IPR016032">
    <property type="entry name" value="Sig_transdc_resp-reg_C-effctor"/>
</dbReference>
<dbReference type="GO" id="GO:0005524">
    <property type="term" value="F:ATP binding"/>
    <property type="evidence" value="ECO:0007669"/>
    <property type="project" value="UniProtKB-KW"/>
</dbReference>
<evidence type="ECO:0000256" key="1">
    <source>
        <dbReference type="ARBA" id="ARBA00022741"/>
    </source>
</evidence>
<dbReference type="InterPro" id="IPR000792">
    <property type="entry name" value="Tscrpt_reg_LuxR_C"/>
</dbReference>
<dbReference type="Proteomes" id="UP000563898">
    <property type="component" value="Unassembled WGS sequence"/>
</dbReference>
<accession>A0A846WTR1</accession>